<organism evidence="1 2">
    <name type="scientific">Solanum tuberosum</name>
    <name type="common">Potato</name>
    <dbReference type="NCBI Taxonomy" id="4113"/>
    <lineage>
        <taxon>Eukaryota</taxon>
        <taxon>Viridiplantae</taxon>
        <taxon>Streptophyta</taxon>
        <taxon>Embryophyta</taxon>
        <taxon>Tracheophyta</taxon>
        <taxon>Spermatophyta</taxon>
        <taxon>Magnoliopsida</taxon>
        <taxon>eudicotyledons</taxon>
        <taxon>Gunneridae</taxon>
        <taxon>Pentapetalae</taxon>
        <taxon>asterids</taxon>
        <taxon>lamiids</taxon>
        <taxon>Solanales</taxon>
        <taxon>Solanaceae</taxon>
        <taxon>Solanoideae</taxon>
        <taxon>Solaneae</taxon>
        <taxon>Solanum</taxon>
    </lineage>
</organism>
<reference evidence="2" key="1">
    <citation type="journal article" date="2011" name="Nature">
        <title>Genome sequence and analysis of the tuber crop potato.</title>
        <authorList>
            <consortium name="The Potato Genome Sequencing Consortium"/>
        </authorList>
    </citation>
    <scope>NUCLEOTIDE SEQUENCE [LARGE SCALE GENOMIC DNA]</scope>
    <source>
        <strain evidence="2">cv. DM1-3 516 R44</strain>
    </source>
</reference>
<protein>
    <submittedName>
        <fullName evidence="1">Uncharacterized protein</fullName>
    </submittedName>
</protein>
<evidence type="ECO:0000313" key="2">
    <source>
        <dbReference type="Proteomes" id="UP000011115"/>
    </source>
</evidence>
<dbReference type="HOGENOM" id="CLU_2431247_0_0_1"/>
<proteinExistence type="predicted"/>
<dbReference type="AlphaFoldDB" id="M0ZGI0"/>
<dbReference type="Proteomes" id="UP000011115">
    <property type="component" value="Unassembled WGS sequence"/>
</dbReference>
<keyword evidence="2" id="KW-1185">Reference proteome</keyword>
<evidence type="ECO:0000313" key="1">
    <source>
        <dbReference type="EnsemblPlants" id="PGSC0003DMT400000313"/>
    </source>
</evidence>
<dbReference type="EnsemblPlants" id="PGSC0003DMT400000313">
    <property type="protein sequence ID" value="PGSC0003DMT400000313"/>
    <property type="gene ID" value="PGSC0003DMG402000105"/>
</dbReference>
<reference evidence="1" key="2">
    <citation type="submission" date="2015-06" db="UniProtKB">
        <authorList>
            <consortium name="EnsemblPlants"/>
        </authorList>
    </citation>
    <scope>IDENTIFICATION</scope>
    <source>
        <strain evidence="1">DM1-3 516 R44</strain>
    </source>
</reference>
<accession>M0ZGI0</accession>
<dbReference type="InParanoid" id="M0ZGI0"/>
<dbReference type="Gramene" id="PGSC0003DMT400000313">
    <property type="protein sequence ID" value="PGSC0003DMT400000313"/>
    <property type="gene ID" value="PGSC0003DMG402000105"/>
</dbReference>
<sequence length="91" mass="10238">MRLRLQLATIAKQTSTKLLLSKQLLWKHLQRCGFEQEKPGCTLLAECIHTSTHALEVLTLTSPWQGPNTTKSKYIQLGIIGDNTTAFTNEQ</sequence>
<dbReference type="PaxDb" id="4113-PGSC0003DMT400000313"/>
<name>M0ZGI0_SOLTU</name>